<dbReference type="STRING" id="418495.SAMN05216215_103750"/>
<comment type="similarity">
    <text evidence="7">Belongs to the binding-protein-dependent transport system permease family.</text>
</comment>
<feature type="transmembrane region" description="Helical" evidence="7">
    <location>
        <begin position="280"/>
        <end position="305"/>
    </location>
</feature>
<dbReference type="SUPFAM" id="SSF161098">
    <property type="entry name" value="MetI-like"/>
    <property type="match status" value="1"/>
</dbReference>
<dbReference type="Pfam" id="PF00528">
    <property type="entry name" value="BPD_transp_1"/>
    <property type="match status" value="1"/>
</dbReference>
<organism evidence="9 10">
    <name type="scientific">Saccharopolyspora shandongensis</name>
    <dbReference type="NCBI Taxonomy" id="418495"/>
    <lineage>
        <taxon>Bacteria</taxon>
        <taxon>Bacillati</taxon>
        <taxon>Actinomycetota</taxon>
        <taxon>Actinomycetes</taxon>
        <taxon>Pseudonocardiales</taxon>
        <taxon>Pseudonocardiaceae</taxon>
        <taxon>Saccharopolyspora</taxon>
    </lineage>
</organism>
<dbReference type="RefSeq" id="WP_218157536.1">
    <property type="nucleotide sequence ID" value="NZ_FNOK01000037.1"/>
</dbReference>
<keyword evidence="6 7" id="KW-0472">Membrane</keyword>
<dbReference type="CDD" id="cd06261">
    <property type="entry name" value="TM_PBP2"/>
    <property type="match status" value="1"/>
</dbReference>
<evidence type="ECO:0000259" key="8">
    <source>
        <dbReference type="PROSITE" id="PS50928"/>
    </source>
</evidence>
<dbReference type="Proteomes" id="UP000199529">
    <property type="component" value="Unassembled WGS sequence"/>
</dbReference>
<proteinExistence type="inferred from homology"/>
<feature type="domain" description="ABC transmembrane type-1" evidence="8">
    <location>
        <begin position="88"/>
        <end position="301"/>
    </location>
</feature>
<keyword evidence="4 7" id="KW-0812">Transmembrane</keyword>
<dbReference type="GO" id="GO:0055085">
    <property type="term" value="P:transmembrane transport"/>
    <property type="evidence" value="ECO:0007669"/>
    <property type="project" value="InterPro"/>
</dbReference>
<protein>
    <submittedName>
        <fullName evidence="9">Lactose/L-arabinose transport system permease protein</fullName>
    </submittedName>
</protein>
<dbReference type="AlphaFoldDB" id="A0A1H3NCS2"/>
<evidence type="ECO:0000313" key="10">
    <source>
        <dbReference type="Proteomes" id="UP000199529"/>
    </source>
</evidence>
<evidence type="ECO:0000313" key="9">
    <source>
        <dbReference type="EMBL" id="SDY86255.1"/>
    </source>
</evidence>
<dbReference type="EMBL" id="FNOK01000037">
    <property type="protein sequence ID" value="SDY86255.1"/>
    <property type="molecule type" value="Genomic_DNA"/>
</dbReference>
<feature type="transmembrane region" description="Helical" evidence="7">
    <location>
        <begin position="126"/>
        <end position="147"/>
    </location>
</feature>
<name>A0A1H3NCS2_9PSEU</name>
<sequence length="309" mass="33842">MTSEVAMPTKPARTEERRRALGRFRAGRPGFGWVFTAPAVALFALFFAYPLLASLLQSFLGRRDGQTVWVGLAQYRRLLADPQVGTALANAGLILLVQVPVMIGLALVLAQVLNQSWLRFRTSWRVVFFLPAVTTLVAYAVVFRVLLTTDGGVVNQLLGWLHLPPVDWLNDPVWAKVAVIGSVTWRWTGYNVVILLAGLQAVPREQYEAASIDGAGAATTFLRVVLPQLKPVILFCTVTSTIGTLQLFDENFVLTKGGPDNATLTPVLYLYRVGFQQLDFGYAAAIAWLLVVLIGVLSAVQFAVLGRRS</sequence>
<evidence type="ECO:0000256" key="4">
    <source>
        <dbReference type="ARBA" id="ARBA00022692"/>
    </source>
</evidence>
<keyword evidence="5 7" id="KW-1133">Transmembrane helix</keyword>
<evidence type="ECO:0000256" key="7">
    <source>
        <dbReference type="RuleBase" id="RU363032"/>
    </source>
</evidence>
<dbReference type="Gene3D" id="1.10.3720.10">
    <property type="entry name" value="MetI-like"/>
    <property type="match status" value="1"/>
</dbReference>
<dbReference type="GO" id="GO:0005886">
    <property type="term" value="C:plasma membrane"/>
    <property type="evidence" value="ECO:0007669"/>
    <property type="project" value="UniProtKB-SubCell"/>
</dbReference>
<dbReference type="PANTHER" id="PTHR30193:SF37">
    <property type="entry name" value="INNER MEMBRANE ABC TRANSPORTER PERMEASE PROTEIN YCJO"/>
    <property type="match status" value="1"/>
</dbReference>
<evidence type="ECO:0000256" key="5">
    <source>
        <dbReference type="ARBA" id="ARBA00022989"/>
    </source>
</evidence>
<comment type="subcellular location">
    <subcellularLocation>
        <location evidence="1 7">Cell membrane</location>
        <topology evidence="1 7">Multi-pass membrane protein</topology>
    </subcellularLocation>
</comment>
<evidence type="ECO:0000256" key="6">
    <source>
        <dbReference type="ARBA" id="ARBA00023136"/>
    </source>
</evidence>
<evidence type="ECO:0000256" key="2">
    <source>
        <dbReference type="ARBA" id="ARBA00022448"/>
    </source>
</evidence>
<dbReference type="PROSITE" id="PS50928">
    <property type="entry name" value="ABC_TM1"/>
    <property type="match status" value="1"/>
</dbReference>
<dbReference type="InterPro" id="IPR035906">
    <property type="entry name" value="MetI-like_sf"/>
</dbReference>
<evidence type="ECO:0000256" key="3">
    <source>
        <dbReference type="ARBA" id="ARBA00022475"/>
    </source>
</evidence>
<dbReference type="InterPro" id="IPR000515">
    <property type="entry name" value="MetI-like"/>
</dbReference>
<feature type="transmembrane region" description="Helical" evidence="7">
    <location>
        <begin position="87"/>
        <end position="114"/>
    </location>
</feature>
<accession>A0A1H3NCS2</accession>
<dbReference type="PANTHER" id="PTHR30193">
    <property type="entry name" value="ABC TRANSPORTER PERMEASE PROTEIN"/>
    <property type="match status" value="1"/>
</dbReference>
<gene>
    <name evidence="9" type="ORF">SAMN05216215_103750</name>
</gene>
<reference evidence="10" key="1">
    <citation type="submission" date="2016-10" db="EMBL/GenBank/DDBJ databases">
        <authorList>
            <person name="Varghese N."/>
            <person name="Submissions S."/>
        </authorList>
    </citation>
    <scope>NUCLEOTIDE SEQUENCE [LARGE SCALE GENOMIC DNA]</scope>
    <source>
        <strain evidence="10">CGMCC 4.3530</strain>
    </source>
</reference>
<keyword evidence="10" id="KW-1185">Reference proteome</keyword>
<evidence type="ECO:0000256" key="1">
    <source>
        <dbReference type="ARBA" id="ARBA00004651"/>
    </source>
</evidence>
<feature type="transmembrane region" description="Helical" evidence="7">
    <location>
        <begin position="31"/>
        <end position="52"/>
    </location>
</feature>
<keyword evidence="2 7" id="KW-0813">Transport</keyword>
<dbReference type="InterPro" id="IPR051393">
    <property type="entry name" value="ABC_transporter_permease"/>
</dbReference>
<keyword evidence="3" id="KW-1003">Cell membrane</keyword>